<evidence type="ECO:0000256" key="4">
    <source>
        <dbReference type="ARBA" id="ARBA00022729"/>
    </source>
</evidence>
<keyword evidence="5" id="KW-1133">Transmembrane helix</keyword>
<evidence type="ECO:0000256" key="3">
    <source>
        <dbReference type="ARBA" id="ARBA00022525"/>
    </source>
</evidence>
<protein>
    <submittedName>
        <fullName evidence="6">Uncharacterized protein</fullName>
    </submittedName>
</protein>
<evidence type="ECO:0000256" key="5">
    <source>
        <dbReference type="SAM" id="Phobius"/>
    </source>
</evidence>
<proteinExistence type="inferred from homology"/>
<keyword evidence="3" id="KW-0964">Secreted</keyword>
<keyword evidence="5" id="KW-0812">Transmembrane</keyword>
<dbReference type="Proteomes" id="UP001341840">
    <property type="component" value="Unassembled WGS sequence"/>
</dbReference>
<keyword evidence="7" id="KW-1185">Reference proteome</keyword>
<comment type="subcellular location">
    <subcellularLocation>
        <location evidence="1">Secreted</location>
    </subcellularLocation>
</comment>
<keyword evidence="5" id="KW-0472">Membrane</keyword>
<dbReference type="EMBL" id="JASCZI010241665">
    <property type="protein sequence ID" value="MED6204015.1"/>
    <property type="molecule type" value="Genomic_DNA"/>
</dbReference>
<reference evidence="6 7" key="1">
    <citation type="journal article" date="2023" name="Plants (Basel)">
        <title>Bridging the Gap: Combining Genomics and Transcriptomics Approaches to Understand Stylosanthes scabra, an Orphan Legume from the Brazilian Caatinga.</title>
        <authorList>
            <person name="Ferreira-Neto J.R.C."/>
            <person name="da Silva M.D."/>
            <person name="Binneck E."/>
            <person name="de Melo N.F."/>
            <person name="da Silva R.H."/>
            <person name="de Melo A.L.T.M."/>
            <person name="Pandolfi V."/>
            <person name="Bustamante F.O."/>
            <person name="Brasileiro-Vidal A.C."/>
            <person name="Benko-Iseppon A.M."/>
        </authorList>
    </citation>
    <scope>NUCLEOTIDE SEQUENCE [LARGE SCALE GENOMIC DNA]</scope>
    <source>
        <tissue evidence="6">Leaves</tissue>
    </source>
</reference>
<evidence type="ECO:0000256" key="1">
    <source>
        <dbReference type="ARBA" id="ARBA00004613"/>
    </source>
</evidence>
<sequence>MDSNTHLCQYQVKDPNISMKFGTILMITFVFFALFSHTYSGTENCQEEVTMQGKCGIGFAHCIIAVVQKVGKPIKDAKCLCDYLGNNSHKCTCTYACLNK</sequence>
<evidence type="ECO:0000256" key="2">
    <source>
        <dbReference type="ARBA" id="ARBA00006722"/>
    </source>
</evidence>
<comment type="similarity">
    <text evidence="2">Belongs to the DEFL family.</text>
</comment>
<gene>
    <name evidence="6" type="ORF">PIB30_005020</name>
</gene>
<organism evidence="6 7">
    <name type="scientific">Stylosanthes scabra</name>
    <dbReference type="NCBI Taxonomy" id="79078"/>
    <lineage>
        <taxon>Eukaryota</taxon>
        <taxon>Viridiplantae</taxon>
        <taxon>Streptophyta</taxon>
        <taxon>Embryophyta</taxon>
        <taxon>Tracheophyta</taxon>
        <taxon>Spermatophyta</taxon>
        <taxon>Magnoliopsida</taxon>
        <taxon>eudicotyledons</taxon>
        <taxon>Gunneridae</taxon>
        <taxon>Pentapetalae</taxon>
        <taxon>rosids</taxon>
        <taxon>fabids</taxon>
        <taxon>Fabales</taxon>
        <taxon>Fabaceae</taxon>
        <taxon>Papilionoideae</taxon>
        <taxon>50 kb inversion clade</taxon>
        <taxon>dalbergioids sensu lato</taxon>
        <taxon>Dalbergieae</taxon>
        <taxon>Pterocarpus clade</taxon>
        <taxon>Stylosanthes</taxon>
    </lineage>
</organism>
<keyword evidence="4" id="KW-0732">Signal</keyword>
<evidence type="ECO:0000313" key="6">
    <source>
        <dbReference type="EMBL" id="MED6204015.1"/>
    </source>
</evidence>
<dbReference type="PANTHER" id="PTHR34450:SF2">
    <property type="entry name" value="SCR-LIKE PROTEIN"/>
    <property type="match status" value="1"/>
</dbReference>
<accession>A0ABU6Y2P2</accession>
<feature type="transmembrane region" description="Helical" evidence="5">
    <location>
        <begin position="21"/>
        <end position="39"/>
    </location>
</feature>
<evidence type="ECO:0000313" key="7">
    <source>
        <dbReference type="Proteomes" id="UP001341840"/>
    </source>
</evidence>
<dbReference type="InterPro" id="IPR010682">
    <property type="entry name" value="SCRL"/>
</dbReference>
<name>A0ABU6Y2P2_9FABA</name>
<comment type="caution">
    <text evidence="6">The sequence shown here is derived from an EMBL/GenBank/DDBJ whole genome shotgun (WGS) entry which is preliminary data.</text>
</comment>
<dbReference type="PANTHER" id="PTHR34450">
    <property type="entry name" value="DEFENSIN-LIKE PROTEIN 245-RELATED"/>
    <property type="match status" value="1"/>
</dbReference>